<dbReference type="Proteomes" id="UP000185944">
    <property type="component" value="Unassembled WGS sequence"/>
</dbReference>
<reference evidence="1 2" key="1">
    <citation type="submission" date="2016-02" db="EMBL/GenBank/DDBJ databases">
        <title>Discovery of a natural microsporidian pathogen with a broad tissue tropism in Caenorhabditis elegans.</title>
        <authorList>
            <person name="Luallen R.J."/>
            <person name="Reinke A.W."/>
            <person name="Tong L."/>
            <person name="Botts M.R."/>
            <person name="Felix M.-A."/>
            <person name="Troemel E.R."/>
        </authorList>
    </citation>
    <scope>NUCLEOTIDE SEQUENCE [LARGE SCALE GENOMIC DNA]</scope>
    <source>
        <strain evidence="1 2">JUm2807</strain>
    </source>
</reference>
<evidence type="ECO:0000313" key="1">
    <source>
        <dbReference type="EMBL" id="OAG29919.1"/>
    </source>
</evidence>
<protein>
    <submittedName>
        <fullName evidence="1">Uncharacterized protein</fullName>
    </submittedName>
</protein>
<dbReference type="VEuPathDB" id="MicrosporidiaDB:NEDG_01466"/>
<name>A0A177EFZ6_9MICR</name>
<gene>
    <name evidence="1" type="ORF">NEDG_01466</name>
</gene>
<evidence type="ECO:0000313" key="2">
    <source>
        <dbReference type="Proteomes" id="UP000185944"/>
    </source>
</evidence>
<accession>A0A177EFZ6</accession>
<keyword evidence="2" id="KW-1185">Reference proteome</keyword>
<dbReference type="RefSeq" id="XP_067544471.1">
    <property type="nucleotide sequence ID" value="XM_067688884.1"/>
</dbReference>
<dbReference type="AlphaFoldDB" id="A0A177EFZ6"/>
<organism evidence="1 2">
    <name type="scientific">Nematocida displodere</name>
    <dbReference type="NCBI Taxonomy" id="1805483"/>
    <lineage>
        <taxon>Eukaryota</taxon>
        <taxon>Fungi</taxon>
        <taxon>Fungi incertae sedis</taxon>
        <taxon>Microsporidia</taxon>
        <taxon>Nematocida</taxon>
    </lineage>
</organism>
<proteinExistence type="predicted"/>
<comment type="caution">
    <text evidence="1">The sequence shown here is derived from an EMBL/GenBank/DDBJ whole genome shotgun (WGS) entry which is preliminary data.</text>
</comment>
<dbReference type="GeneID" id="93647816"/>
<dbReference type="EMBL" id="LTDL01000038">
    <property type="protein sequence ID" value="OAG29919.1"/>
    <property type="molecule type" value="Genomic_DNA"/>
</dbReference>
<sequence length="565" mass="63166">MQSSSSPTAKRMVTALHIHSIHTALARIQMAFALLAMATAALEDSKKETSIHHISSPHTHQTLAFFEVSGVDLATCTLDDTVYLTKSQNHWEGVEIHLNKYTLDNIPEQLAQGMVFSKLTLGKQNIFEQEDPVPLDTDVVTKVLRALGTVHAVRFTIDSDVAEAMEAQALPSPKPFLLSLYTKHLWLDRPSEASAAWFFACIDLSQSVCSVQINYAHRLTNLRFLDHLNSPQLSGLAIHAADNLTNLDCQLLKEKRVRDELILRLGKTLPTASPDTLQAIASKRWACLRAPLGLWSSIAKEFQPPFAVNCLVLDAEFLGSLNALWGVYPKEKISVKSFRIEMSNGDKKPKPEPENPKIHKELFSWVNRCFTDIERLTVLNASANTNASEPPNPPYVCIDPFLPKLRDMYCQIGPGFGSQLYSNKSTRWITPVMYSTWATGQLNGMMKEVYQKNVFSINKNFPSLFLPPQNPDPNPRCFACKTPLKEINNLGTRARTRYIGIVCDGGHMGCSACLEILLKDKQDAKEVLHCLHCNSEIANADFHGVIKRKTNGLGYFKIHRVDLSQ</sequence>